<proteinExistence type="predicted"/>
<gene>
    <name evidence="1" type="ORF">FA95DRAFT_1564933</name>
</gene>
<evidence type="ECO:0000313" key="2">
    <source>
        <dbReference type="Proteomes" id="UP000814033"/>
    </source>
</evidence>
<organism evidence="1 2">
    <name type="scientific">Auriscalpium vulgare</name>
    <dbReference type="NCBI Taxonomy" id="40419"/>
    <lineage>
        <taxon>Eukaryota</taxon>
        <taxon>Fungi</taxon>
        <taxon>Dikarya</taxon>
        <taxon>Basidiomycota</taxon>
        <taxon>Agaricomycotina</taxon>
        <taxon>Agaricomycetes</taxon>
        <taxon>Russulales</taxon>
        <taxon>Auriscalpiaceae</taxon>
        <taxon>Auriscalpium</taxon>
    </lineage>
</organism>
<comment type="caution">
    <text evidence="1">The sequence shown here is derived from an EMBL/GenBank/DDBJ whole genome shotgun (WGS) entry which is preliminary data.</text>
</comment>
<keyword evidence="2" id="KW-1185">Reference proteome</keyword>
<reference evidence="1" key="1">
    <citation type="submission" date="2021-02" db="EMBL/GenBank/DDBJ databases">
        <authorList>
            <consortium name="DOE Joint Genome Institute"/>
            <person name="Ahrendt S."/>
            <person name="Looney B.P."/>
            <person name="Miyauchi S."/>
            <person name="Morin E."/>
            <person name="Drula E."/>
            <person name="Courty P.E."/>
            <person name="Chicoki N."/>
            <person name="Fauchery L."/>
            <person name="Kohler A."/>
            <person name="Kuo A."/>
            <person name="Labutti K."/>
            <person name="Pangilinan J."/>
            <person name="Lipzen A."/>
            <person name="Riley R."/>
            <person name="Andreopoulos W."/>
            <person name="He G."/>
            <person name="Johnson J."/>
            <person name="Barry K.W."/>
            <person name="Grigoriev I.V."/>
            <person name="Nagy L."/>
            <person name="Hibbett D."/>
            <person name="Henrissat B."/>
            <person name="Matheny P.B."/>
            <person name="Labbe J."/>
            <person name="Martin F."/>
        </authorList>
    </citation>
    <scope>NUCLEOTIDE SEQUENCE</scope>
    <source>
        <strain evidence="1">FP105234-sp</strain>
    </source>
</reference>
<sequence>MADQLSNNRNWYTELASLPIYTSAEFLSDKVARVTCQIKDHVRNAKRTYNKTLVIQSSSEDVLAVATASQEVSSDVILSTTSSSGKLTAILRETASNGDKKRFVEIWAGERLEASTEVSKQHKAFYSDDQLSSLSFSPSETALVYTAEANPPESNDSDPFARFRFVPDFGEGYTGKRRPTLFLARWQAASGPSSPGSIVVRALSIPETNTTVFFGQAVFSTEDTLIATGYAYSADGKLLGIKGCWNRPTAVWELTLEPTAPSGSSDTAITVYSLSKLSDTSRSSRTPRVYRDPTSGHSTLYYLSHELGGPHATCSALRAVDLQKKNDKIIFPVVDKSRLDQLNGFAGLYSGLIPRPFLRFGGKLYLISQAVEGSSLTIVLVDTENTPSVRRLTSPVDGNALWSWVLLATDGEKRILAARSGPSVPHQLVLGRLQDTPSGPTVDWHVVDKPELPAYVEEALESVKSSIIPVPDRYPVETIVIESKAPASPPPLLTFIHGGPHGASNTAFTPSLTALALEGYTLSLPNYTGSVGWGDFYVKKLIGKCGTLDVEDVMATVNVLVKSGKAALGPGKQLIMGGSHGGFLGAHLVGQYPDIFSAAVLRNPVISSQPASTDIPDWYFYEFGIVPSLDSEQMPPELYAQLYPTSPIAYVQEVRAPVLLMLGLDDRRVVNVQGKAFYHALKLRGKEVEMLVFEGEGHPLDGVEAARVGWEASVAFFEKARYQPQVAPSAAKLG</sequence>
<reference evidence="1" key="2">
    <citation type="journal article" date="2022" name="New Phytol.">
        <title>Evolutionary transition to the ectomycorrhizal habit in the genomes of a hyperdiverse lineage of mushroom-forming fungi.</title>
        <authorList>
            <person name="Looney B."/>
            <person name="Miyauchi S."/>
            <person name="Morin E."/>
            <person name="Drula E."/>
            <person name="Courty P.E."/>
            <person name="Kohler A."/>
            <person name="Kuo A."/>
            <person name="LaButti K."/>
            <person name="Pangilinan J."/>
            <person name="Lipzen A."/>
            <person name="Riley R."/>
            <person name="Andreopoulos W."/>
            <person name="He G."/>
            <person name="Johnson J."/>
            <person name="Nolan M."/>
            <person name="Tritt A."/>
            <person name="Barry K.W."/>
            <person name="Grigoriev I.V."/>
            <person name="Nagy L.G."/>
            <person name="Hibbett D."/>
            <person name="Henrissat B."/>
            <person name="Matheny P.B."/>
            <person name="Labbe J."/>
            <person name="Martin F.M."/>
        </authorList>
    </citation>
    <scope>NUCLEOTIDE SEQUENCE</scope>
    <source>
        <strain evidence="1">FP105234-sp</strain>
    </source>
</reference>
<dbReference type="EMBL" id="MU276096">
    <property type="protein sequence ID" value="KAI0041885.1"/>
    <property type="molecule type" value="Genomic_DNA"/>
</dbReference>
<accession>A0ACB8RD25</accession>
<dbReference type="Proteomes" id="UP000814033">
    <property type="component" value="Unassembled WGS sequence"/>
</dbReference>
<protein>
    <submittedName>
        <fullName evidence="1">Alpha/beta-hydrolase</fullName>
    </submittedName>
</protein>
<name>A0ACB8RD25_9AGAM</name>
<evidence type="ECO:0000313" key="1">
    <source>
        <dbReference type="EMBL" id="KAI0041885.1"/>
    </source>
</evidence>